<keyword evidence="3" id="KW-0732">Signal</keyword>
<dbReference type="AlphaFoldDB" id="A0A4R1BQ74"/>
<dbReference type="Proteomes" id="UP000295244">
    <property type="component" value="Unassembled WGS sequence"/>
</dbReference>
<comment type="similarity">
    <text evidence="1 4">Belongs to the bacterial solute-binding protein 3 family.</text>
</comment>
<evidence type="ECO:0000313" key="8">
    <source>
        <dbReference type="Proteomes" id="UP000295244"/>
    </source>
</evidence>
<dbReference type="PANTHER" id="PTHR30085:SF6">
    <property type="entry name" value="ABC TRANSPORTER GLUTAMINE-BINDING PROTEIN GLNH"/>
    <property type="match status" value="1"/>
</dbReference>
<dbReference type="Pfam" id="PF00497">
    <property type="entry name" value="SBP_bac_3"/>
    <property type="match status" value="1"/>
</dbReference>
<dbReference type="GO" id="GO:0006865">
    <property type="term" value="P:amino acid transport"/>
    <property type="evidence" value="ECO:0007669"/>
    <property type="project" value="TreeGrafter"/>
</dbReference>
<evidence type="ECO:0000256" key="2">
    <source>
        <dbReference type="ARBA" id="ARBA00022448"/>
    </source>
</evidence>
<sequence length="286" mass="30977">MHARAPIVPVLVALLLLAVLSGCGSGDEPRGEDAPSRSGIGTLFEAQQRGEIRIGVKFDQPPFGYVAEEGEGPVGFEVDLGRAIAKKLDVEPQFVRVTTGDRVEMLQSGEVDLVIATMTHTRARDEIIDFSVTYFRDGQRILVPAGSEIESVEDLAGRTVATAGGSTSEVNIRRKAPEAEVLTYETHRKALDALLRGEAEAVTTDGAILMGLKEIAEEEGAAVKIVGGPFSDEPYGIGVRQNDSALRDAVNFALMELVEEGRYEEIYREWFEGEEPFTPEVWPAGS</sequence>
<dbReference type="GO" id="GO:0016020">
    <property type="term" value="C:membrane"/>
    <property type="evidence" value="ECO:0007669"/>
    <property type="project" value="InterPro"/>
</dbReference>
<feature type="domain" description="Solute-binding protein family 3/N-terminal" evidence="5">
    <location>
        <begin position="51"/>
        <end position="274"/>
    </location>
</feature>
<evidence type="ECO:0000256" key="1">
    <source>
        <dbReference type="ARBA" id="ARBA00010333"/>
    </source>
</evidence>
<dbReference type="RefSeq" id="WP_132687951.1">
    <property type="nucleotide sequence ID" value="NZ_SKBU01000006.1"/>
</dbReference>
<dbReference type="Gene3D" id="3.40.190.10">
    <property type="entry name" value="Periplasmic binding protein-like II"/>
    <property type="match status" value="2"/>
</dbReference>
<evidence type="ECO:0000256" key="4">
    <source>
        <dbReference type="RuleBase" id="RU003744"/>
    </source>
</evidence>
<keyword evidence="8" id="KW-1185">Reference proteome</keyword>
<evidence type="ECO:0000256" key="3">
    <source>
        <dbReference type="ARBA" id="ARBA00022729"/>
    </source>
</evidence>
<dbReference type="GO" id="GO:0015276">
    <property type="term" value="F:ligand-gated monoatomic ion channel activity"/>
    <property type="evidence" value="ECO:0007669"/>
    <property type="project" value="InterPro"/>
</dbReference>
<dbReference type="PANTHER" id="PTHR30085">
    <property type="entry name" value="AMINO ACID ABC TRANSPORTER PERMEASE"/>
    <property type="match status" value="1"/>
</dbReference>
<dbReference type="SUPFAM" id="SSF53850">
    <property type="entry name" value="Periplasmic binding protein-like II"/>
    <property type="match status" value="1"/>
</dbReference>
<dbReference type="GO" id="GO:0005576">
    <property type="term" value="C:extracellular region"/>
    <property type="evidence" value="ECO:0007669"/>
    <property type="project" value="TreeGrafter"/>
</dbReference>
<dbReference type="PROSITE" id="PS51257">
    <property type="entry name" value="PROKAR_LIPOPROTEIN"/>
    <property type="match status" value="1"/>
</dbReference>
<dbReference type="InterPro" id="IPR001638">
    <property type="entry name" value="Solute-binding_3/MltF_N"/>
</dbReference>
<dbReference type="InterPro" id="IPR001320">
    <property type="entry name" value="Iontro_rcpt_C"/>
</dbReference>
<dbReference type="InterPro" id="IPR051455">
    <property type="entry name" value="Bact_solute-bind_prot3"/>
</dbReference>
<reference evidence="7 8" key="1">
    <citation type="submission" date="2019-03" db="EMBL/GenBank/DDBJ databases">
        <title>Whole genome sequence of a novel Rubrobacter taiwanensis strain, isolated from Yellowstone National Park.</title>
        <authorList>
            <person name="Freed S."/>
            <person name="Ramaley R.F."/>
            <person name="Kyndt J.A."/>
        </authorList>
    </citation>
    <scope>NUCLEOTIDE SEQUENCE [LARGE SCALE GENOMIC DNA]</scope>
    <source>
        <strain evidence="7 8">Yellowstone</strain>
    </source>
</reference>
<keyword evidence="2" id="KW-0813">Transport</keyword>
<protein>
    <submittedName>
        <fullName evidence="7">Transporter substrate-binding domain-containing protein</fullName>
    </submittedName>
</protein>
<evidence type="ECO:0000259" key="6">
    <source>
        <dbReference type="SMART" id="SM00079"/>
    </source>
</evidence>
<dbReference type="EMBL" id="SKBU01000006">
    <property type="protein sequence ID" value="TCJ19814.1"/>
    <property type="molecule type" value="Genomic_DNA"/>
</dbReference>
<dbReference type="SMART" id="SM00062">
    <property type="entry name" value="PBPb"/>
    <property type="match status" value="1"/>
</dbReference>
<organism evidence="7 8">
    <name type="scientific">Rubrobacter taiwanensis</name>
    <dbReference type="NCBI Taxonomy" id="185139"/>
    <lineage>
        <taxon>Bacteria</taxon>
        <taxon>Bacillati</taxon>
        <taxon>Actinomycetota</taxon>
        <taxon>Rubrobacteria</taxon>
        <taxon>Rubrobacterales</taxon>
        <taxon>Rubrobacteraceae</taxon>
        <taxon>Rubrobacter</taxon>
    </lineage>
</organism>
<accession>A0A4R1BQ74</accession>
<proteinExistence type="inferred from homology"/>
<comment type="caution">
    <text evidence="7">The sequence shown here is derived from an EMBL/GenBank/DDBJ whole genome shotgun (WGS) entry which is preliminary data.</text>
</comment>
<dbReference type="GO" id="GO:0030288">
    <property type="term" value="C:outer membrane-bounded periplasmic space"/>
    <property type="evidence" value="ECO:0007669"/>
    <property type="project" value="TreeGrafter"/>
</dbReference>
<dbReference type="SMART" id="SM00079">
    <property type="entry name" value="PBPe"/>
    <property type="match status" value="1"/>
</dbReference>
<dbReference type="PROSITE" id="PS01039">
    <property type="entry name" value="SBP_BACTERIAL_3"/>
    <property type="match status" value="1"/>
</dbReference>
<dbReference type="OrthoDB" id="9807888at2"/>
<name>A0A4R1BQ74_9ACTN</name>
<evidence type="ECO:0000259" key="5">
    <source>
        <dbReference type="SMART" id="SM00062"/>
    </source>
</evidence>
<gene>
    <name evidence="7" type="ORF">E0L93_02325</name>
</gene>
<evidence type="ECO:0000313" key="7">
    <source>
        <dbReference type="EMBL" id="TCJ19814.1"/>
    </source>
</evidence>
<feature type="domain" description="Ionotropic glutamate receptor C-terminal" evidence="6">
    <location>
        <begin position="51"/>
        <end position="273"/>
    </location>
</feature>
<dbReference type="InterPro" id="IPR018313">
    <property type="entry name" value="SBP_3_CS"/>
</dbReference>